<dbReference type="AlphaFoldDB" id="A0A0F9CSQ1"/>
<gene>
    <name evidence="2" type="ORF">LCGC14_2573670</name>
</gene>
<dbReference type="EMBL" id="LAZR01042795">
    <property type="protein sequence ID" value="KKL08656.1"/>
    <property type="molecule type" value="Genomic_DNA"/>
</dbReference>
<keyword evidence="1" id="KW-1133">Transmembrane helix</keyword>
<evidence type="ECO:0000256" key="1">
    <source>
        <dbReference type="SAM" id="Phobius"/>
    </source>
</evidence>
<accession>A0A0F9CSQ1</accession>
<reference evidence="2" key="1">
    <citation type="journal article" date="2015" name="Nature">
        <title>Complex archaea that bridge the gap between prokaryotes and eukaryotes.</title>
        <authorList>
            <person name="Spang A."/>
            <person name="Saw J.H."/>
            <person name="Jorgensen S.L."/>
            <person name="Zaremba-Niedzwiedzka K."/>
            <person name="Martijn J."/>
            <person name="Lind A.E."/>
            <person name="van Eijk R."/>
            <person name="Schleper C."/>
            <person name="Guy L."/>
            <person name="Ettema T.J."/>
        </authorList>
    </citation>
    <scope>NUCLEOTIDE SEQUENCE</scope>
</reference>
<keyword evidence="1" id="KW-0472">Membrane</keyword>
<feature type="non-terminal residue" evidence="2">
    <location>
        <position position="208"/>
    </location>
</feature>
<evidence type="ECO:0000313" key="2">
    <source>
        <dbReference type="EMBL" id="KKL08656.1"/>
    </source>
</evidence>
<protein>
    <submittedName>
        <fullName evidence="2">Uncharacterized protein</fullName>
    </submittedName>
</protein>
<proteinExistence type="predicted"/>
<keyword evidence="1" id="KW-0812">Transmembrane</keyword>
<comment type="caution">
    <text evidence="2">The sequence shown here is derived from an EMBL/GenBank/DDBJ whole genome shotgun (WGS) entry which is preliminary data.</text>
</comment>
<feature type="transmembrane region" description="Helical" evidence="1">
    <location>
        <begin position="12"/>
        <end position="30"/>
    </location>
</feature>
<name>A0A0F9CSQ1_9ZZZZ</name>
<organism evidence="2">
    <name type="scientific">marine sediment metagenome</name>
    <dbReference type="NCBI Taxonomy" id="412755"/>
    <lineage>
        <taxon>unclassified sequences</taxon>
        <taxon>metagenomes</taxon>
        <taxon>ecological metagenomes</taxon>
    </lineage>
</organism>
<sequence>MISEKLLNKIFAYFILLLVILSALMFFIFAREEKLENASYIKRDEKKEVSLDVVSKTLFLEPFKFDISINSIKDEIEVQIVEKRPDSKVKQEKFEIKFKKSSKILKVIEDEKFFVAVDKNGNFEFSDVKTPLVIFLKAIDKKNVKVVMETDLEDFMKDTQSKTIFFVLSPTDFVYTKDIDTRDDLKLLASSKWFSKDELQKFYKTKNG</sequence>